<dbReference type="EMBL" id="CADCUM010000008">
    <property type="protein sequence ID" value="CAA9367579.1"/>
    <property type="molecule type" value="Genomic_DNA"/>
</dbReference>
<feature type="region of interest" description="Disordered" evidence="1">
    <location>
        <begin position="116"/>
        <end position="223"/>
    </location>
</feature>
<feature type="non-terminal residue" evidence="2">
    <location>
        <position position="1"/>
    </location>
</feature>
<dbReference type="AlphaFoldDB" id="A0A6J4MY38"/>
<evidence type="ECO:0000313" key="2">
    <source>
        <dbReference type="EMBL" id="CAA9367579.1"/>
    </source>
</evidence>
<protein>
    <submittedName>
        <fullName evidence="2">Uncharacterized protein</fullName>
    </submittedName>
</protein>
<feature type="compositionally biased region" description="Basic and acidic residues" evidence="1">
    <location>
        <begin position="77"/>
        <end position="88"/>
    </location>
</feature>
<feature type="non-terminal residue" evidence="2">
    <location>
        <position position="223"/>
    </location>
</feature>
<proteinExistence type="predicted"/>
<feature type="compositionally biased region" description="Basic and acidic residues" evidence="1">
    <location>
        <begin position="184"/>
        <end position="193"/>
    </location>
</feature>
<evidence type="ECO:0000256" key="1">
    <source>
        <dbReference type="SAM" id="MobiDB-lite"/>
    </source>
</evidence>
<feature type="compositionally biased region" description="Basic residues" evidence="1">
    <location>
        <begin position="116"/>
        <end position="131"/>
    </location>
</feature>
<name>A0A6J4MY38_9ACTN</name>
<reference evidence="2" key="1">
    <citation type="submission" date="2020-02" db="EMBL/GenBank/DDBJ databases">
        <authorList>
            <person name="Meier V. D."/>
        </authorList>
    </citation>
    <scope>NUCLEOTIDE SEQUENCE</scope>
    <source>
        <strain evidence="2">AVDCRST_MAG32</strain>
    </source>
</reference>
<feature type="compositionally biased region" description="Low complexity" evidence="1">
    <location>
        <begin position="139"/>
        <end position="148"/>
    </location>
</feature>
<organism evidence="2">
    <name type="scientific">uncultured Nocardioides sp</name>
    <dbReference type="NCBI Taxonomy" id="198441"/>
    <lineage>
        <taxon>Bacteria</taxon>
        <taxon>Bacillati</taxon>
        <taxon>Actinomycetota</taxon>
        <taxon>Actinomycetes</taxon>
        <taxon>Propionibacteriales</taxon>
        <taxon>Nocardioidaceae</taxon>
        <taxon>Nocardioides</taxon>
        <taxon>environmental samples</taxon>
    </lineage>
</organism>
<gene>
    <name evidence="2" type="ORF">AVDCRST_MAG32-234</name>
</gene>
<sequence length="223" mass="23979">GEAGGAAPADPPLVHGPRARHPDGDHARGARSLARPRRGAGLVLPRPPRLRRAAAGLRCVVPRPSTTSQRARRRSRWHPDVRRARRDGVSPGRGDGGDVAHGRAVGLRRPHRLRLARVARVRAGRHRRSRSGRPGPGAAGHRPAAPVAPRDRPGDGPLPRLPHRRHLPVVEGPRRAHPGSRSGRGGDRREGRRQGPRRPGHGLHGARGAARRGDRAGQGRTPL</sequence>
<feature type="compositionally biased region" description="Low complexity" evidence="1">
    <location>
        <begin position="53"/>
        <end position="69"/>
    </location>
</feature>
<feature type="region of interest" description="Disordered" evidence="1">
    <location>
        <begin position="1"/>
        <end position="103"/>
    </location>
</feature>
<accession>A0A6J4MY38</accession>